<keyword evidence="2" id="KW-1185">Reference proteome</keyword>
<dbReference type="AlphaFoldDB" id="A0A841E129"/>
<sequence length="319" mass="36822">MTTWTKVTGDFDFFSGHFDVRHRRLKHPLTDSSEWEEFDGTTTAHTYFDGQISIDETHFPQQGTYGLSLRLFDPVAKQWSIWWVSSTSMKLYPPVHGSWSADGTTCTLIGDDEHDGRPVLCRFVWSDITETTAHWEQAYSGDGGASWETNWTMDFTRRDTPPPALDVPKVTDEFDFLVGSWSFHNRRRRPVLGEPHEWYEHDATLQATTYFDGAVSFDEGWFPSEGFRGATFRLYDPVSREWSIYWSNSKNGRLEPPVVGKWNADGTGVFEGPDTWDGQPIDVRFHWTAGTDKAAWEQAFSTDQGKTWTTNWFMEHTRI</sequence>
<evidence type="ECO:0000313" key="1">
    <source>
        <dbReference type="EMBL" id="MBB5983911.1"/>
    </source>
</evidence>
<comment type="caution">
    <text evidence="1">The sequence shown here is derived from an EMBL/GenBank/DDBJ whole genome shotgun (WGS) entry which is preliminary data.</text>
</comment>
<protein>
    <recommendedName>
        <fullName evidence="3">DUF1579 domain-containing protein</fullName>
    </recommendedName>
</protein>
<evidence type="ECO:0008006" key="3">
    <source>
        <dbReference type="Google" id="ProtNLM"/>
    </source>
</evidence>
<organism evidence="1 2">
    <name type="scientific">Kribbella solani</name>
    <dbReference type="NCBI Taxonomy" id="236067"/>
    <lineage>
        <taxon>Bacteria</taxon>
        <taxon>Bacillati</taxon>
        <taxon>Actinomycetota</taxon>
        <taxon>Actinomycetes</taxon>
        <taxon>Propionibacteriales</taxon>
        <taxon>Kribbellaceae</taxon>
        <taxon>Kribbella</taxon>
    </lineage>
</organism>
<proteinExistence type="predicted"/>
<reference evidence="1 2" key="1">
    <citation type="submission" date="2020-08" db="EMBL/GenBank/DDBJ databases">
        <title>Sequencing the genomes of 1000 actinobacteria strains.</title>
        <authorList>
            <person name="Klenk H.-P."/>
        </authorList>
    </citation>
    <scope>NUCLEOTIDE SEQUENCE [LARGE SCALE GENOMIC DNA]</scope>
    <source>
        <strain evidence="1 2">DSM 17294</strain>
    </source>
</reference>
<evidence type="ECO:0000313" key="2">
    <source>
        <dbReference type="Proteomes" id="UP000558997"/>
    </source>
</evidence>
<accession>A0A841E129</accession>
<dbReference type="Proteomes" id="UP000558997">
    <property type="component" value="Unassembled WGS sequence"/>
</dbReference>
<dbReference type="EMBL" id="JACHNF010000001">
    <property type="protein sequence ID" value="MBB5983911.1"/>
    <property type="molecule type" value="Genomic_DNA"/>
</dbReference>
<dbReference type="RefSeq" id="WP_202887766.1">
    <property type="nucleotide sequence ID" value="NZ_BAAAVN010000013.1"/>
</dbReference>
<name>A0A841E129_9ACTN</name>
<gene>
    <name evidence="1" type="ORF">HDA44_007252</name>
</gene>